<dbReference type="RefSeq" id="WP_266241804.1">
    <property type="nucleotide sequence ID" value="NZ_JAMXWF010000048.1"/>
</dbReference>
<reference evidence="3" key="1">
    <citation type="submission" date="2022-06" db="EMBL/GenBank/DDBJ databases">
        <title>PHB producers.</title>
        <authorList>
            <person name="Besaury L."/>
        </authorList>
    </citation>
    <scope>NUCLEOTIDE SEQUENCE</scope>
    <source>
        <strain evidence="3 4">SEWS6</strain>
    </source>
</reference>
<keyword evidence="1" id="KW-1133">Transmembrane helix</keyword>
<evidence type="ECO:0000313" key="5">
    <source>
        <dbReference type="Proteomes" id="UP001242288"/>
    </source>
</evidence>
<sequence length="136" mass="14074">MHQDTHTLNAPIMVPAPTPEPVRSTRTTMVMVAAMTAMLMSIGALNGGSALGSSAWDVFVTTIQTVMSSTFIMFLIMLGLLITVWQLAHGSGYRNLTVVLGVLVVGLIGPSIATTVATATGPGDAVSVQMDLGTAQ</sequence>
<organism evidence="3 5">
    <name type="scientific">Paraburkholderia madseniana</name>
    <dbReference type="NCBI Taxonomy" id="2599607"/>
    <lineage>
        <taxon>Bacteria</taxon>
        <taxon>Pseudomonadati</taxon>
        <taxon>Pseudomonadota</taxon>
        <taxon>Betaproteobacteria</taxon>
        <taxon>Burkholderiales</taxon>
        <taxon>Burkholderiaceae</taxon>
        <taxon>Paraburkholderia</taxon>
    </lineage>
</organism>
<keyword evidence="1" id="KW-0472">Membrane</keyword>
<evidence type="ECO:0000313" key="3">
    <source>
        <dbReference type="EMBL" id="MDQ6412847.1"/>
    </source>
</evidence>
<evidence type="ECO:0000313" key="4">
    <source>
        <dbReference type="Proteomes" id="UP001209412"/>
    </source>
</evidence>
<name>A0AAP5BMR7_9BURK</name>
<keyword evidence="4" id="KW-1185">Reference proteome</keyword>
<dbReference type="EMBL" id="JAMXWF010000048">
    <property type="protein sequence ID" value="MDQ6412847.1"/>
    <property type="molecule type" value="Genomic_DNA"/>
</dbReference>
<dbReference type="Proteomes" id="UP001242288">
    <property type="component" value="Unassembled WGS sequence"/>
</dbReference>
<dbReference type="EMBL" id="JAPKHW010000048">
    <property type="protein sequence ID" value="MCX4151033.1"/>
    <property type="molecule type" value="Genomic_DNA"/>
</dbReference>
<feature type="transmembrane region" description="Helical" evidence="1">
    <location>
        <begin position="96"/>
        <end position="117"/>
    </location>
</feature>
<feature type="transmembrane region" description="Helical" evidence="1">
    <location>
        <begin position="63"/>
        <end position="84"/>
    </location>
</feature>
<gene>
    <name evidence="3" type="ORF">NIE36_37620</name>
    <name evidence="2" type="ORF">OSB80_37710</name>
</gene>
<proteinExistence type="predicted"/>
<evidence type="ECO:0000313" key="2">
    <source>
        <dbReference type="EMBL" id="MCX4151033.1"/>
    </source>
</evidence>
<protein>
    <submittedName>
        <fullName evidence="3">Uncharacterized protein</fullName>
    </submittedName>
</protein>
<keyword evidence="1" id="KW-0812">Transmembrane</keyword>
<dbReference type="AlphaFoldDB" id="A0AAP5BMR7"/>
<accession>A0AAP5BMR7</accession>
<comment type="caution">
    <text evidence="3">The sequence shown here is derived from an EMBL/GenBank/DDBJ whole genome shotgun (WGS) entry which is preliminary data.</text>
</comment>
<feature type="transmembrane region" description="Helical" evidence="1">
    <location>
        <begin position="30"/>
        <end position="51"/>
    </location>
</feature>
<evidence type="ECO:0000256" key="1">
    <source>
        <dbReference type="SAM" id="Phobius"/>
    </source>
</evidence>
<dbReference type="Proteomes" id="UP001209412">
    <property type="component" value="Unassembled WGS sequence"/>
</dbReference>